<feature type="domain" description="DUF1559" evidence="1">
    <location>
        <begin position="33"/>
        <end position="308"/>
    </location>
</feature>
<evidence type="ECO:0000313" key="2">
    <source>
        <dbReference type="EMBL" id="QDT71185.1"/>
    </source>
</evidence>
<dbReference type="InterPro" id="IPR045584">
    <property type="entry name" value="Pilin-like"/>
</dbReference>
<accession>A0A517TS40</accession>
<organism evidence="2 3">
    <name type="scientific">Lacipirellula limnantheis</name>
    <dbReference type="NCBI Taxonomy" id="2528024"/>
    <lineage>
        <taxon>Bacteria</taxon>
        <taxon>Pseudomonadati</taxon>
        <taxon>Planctomycetota</taxon>
        <taxon>Planctomycetia</taxon>
        <taxon>Pirellulales</taxon>
        <taxon>Lacipirellulaceae</taxon>
        <taxon>Lacipirellula</taxon>
    </lineage>
</organism>
<keyword evidence="3" id="KW-1185">Reference proteome</keyword>
<dbReference type="SUPFAM" id="SSF54523">
    <property type="entry name" value="Pili subunits"/>
    <property type="match status" value="1"/>
</dbReference>
<dbReference type="InterPro" id="IPR012902">
    <property type="entry name" value="N_methyl_site"/>
</dbReference>
<dbReference type="PANTHER" id="PTHR30093">
    <property type="entry name" value="GENERAL SECRETION PATHWAY PROTEIN G"/>
    <property type="match status" value="1"/>
</dbReference>
<dbReference type="AlphaFoldDB" id="A0A517TS40"/>
<dbReference type="RefSeq" id="WP_145436220.1">
    <property type="nucleotide sequence ID" value="NZ_CP036339.1"/>
</dbReference>
<dbReference type="Pfam" id="PF07963">
    <property type="entry name" value="N_methyl"/>
    <property type="match status" value="1"/>
</dbReference>
<gene>
    <name evidence="2" type="primary">pilE_1</name>
    <name evidence="2" type="ORF">I41_03400</name>
</gene>
<dbReference type="PROSITE" id="PS00409">
    <property type="entry name" value="PROKAR_NTER_METHYL"/>
    <property type="match status" value="1"/>
</dbReference>
<evidence type="ECO:0000259" key="1">
    <source>
        <dbReference type="Pfam" id="PF07596"/>
    </source>
</evidence>
<reference evidence="2 3" key="1">
    <citation type="submission" date="2019-02" db="EMBL/GenBank/DDBJ databases">
        <title>Deep-cultivation of Planctomycetes and their phenomic and genomic characterization uncovers novel biology.</title>
        <authorList>
            <person name="Wiegand S."/>
            <person name="Jogler M."/>
            <person name="Boedeker C."/>
            <person name="Pinto D."/>
            <person name="Vollmers J."/>
            <person name="Rivas-Marin E."/>
            <person name="Kohn T."/>
            <person name="Peeters S.H."/>
            <person name="Heuer A."/>
            <person name="Rast P."/>
            <person name="Oberbeckmann S."/>
            <person name="Bunk B."/>
            <person name="Jeske O."/>
            <person name="Meyerdierks A."/>
            <person name="Storesund J.E."/>
            <person name="Kallscheuer N."/>
            <person name="Luecker S."/>
            <person name="Lage O.M."/>
            <person name="Pohl T."/>
            <person name="Merkel B.J."/>
            <person name="Hornburger P."/>
            <person name="Mueller R.-W."/>
            <person name="Bruemmer F."/>
            <person name="Labrenz M."/>
            <person name="Spormann A.M."/>
            <person name="Op den Camp H."/>
            <person name="Overmann J."/>
            <person name="Amann R."/>
            <person name="Jetten M.S.M."/>
            <person name="Mascher T."/>
            <person name="Medema M.H."/>
            <person name="Devos D.P."/>
            <person name="Kaster A.-K."/>
            <person name="Ovreas L."/>
            <person name="Rohde M."/>
            <person name="Galperin M.Y."/>
            <person name="Jogler C."/>
        </authorList>
    </citation>
    <scope>NUCLEOTIDE SEQUENCE [LARGE SCALE GENOMIC DNA]</scope>
    <source>
        <strain evidence="2 3">I41</strain>
    </source>
</reference>
<sequence>MSTSSRRGFTLVELLVVIAIIGVLVGLLLPAIQAARERARMAQCNNNLAQLGKATVAMATTGKGEFPGWAQPFAISTTQVGVVPWTVKLLPSLDSQTLVDQLRDGTVNWTAPPLVTAFVCPSDANTNPKVGTLSYVANSGMPDTLKLSVDPPPSDSKANGVFQDHRDGRAGQKVRYGTDIKDGSARTFMYSENVHRDPTVSLGTATWLGPIQNIAYGAKNSMGATQSDMESNPEQRFGFMWPYVKSSPLTPPDTNFQPINRDFMQGQTVGPYGSFGQRFARPASEHPDVFVAVFCEGNTKEISQDIAFQVYQQLMTPDGQKIEDVTNNPGVLIEKQLQQANQPRFMNPPLNEADY</sequence>
<dbReference type="InterPro" id="IPR011453">
    <property type="entry name" value="DUF1559"/>
</dbReference>
<dbReference type="NCBIfam" id="TIGR02532">
    <property type="entry name" value="IV_pilin_GFxxxE"/>
    <property type="match status" value="1"/>
</dbReference>
<dbReference type="Proteomes" id="UP000317909">
    <property type="component" value="Chromosome"/>
</dbReference>
<proteinExistence type="predicted"/>
<name>A0A517TS40_9BACT</name>
<protein>
    <submittedName>
        <fullName evidence="2">Fimbrial protein</fullName>
    </submittedName>
</protein>
<dbReference type="OrthoDB" id="269098at2"/>
<dbReference type="PANTHER" id="PTHR30093:SF2">
    <property type="entry name" value="TYPE II SECRETION SYSTEM PROTEIN H"/>
    <property type="match status" value="1"/>
</dbReference>
<dbReference type="EMBL" id="CP036339">
    <property type="protein sequence ID" value="QDT71185.1"/>
    <property type="molecule type" value="Genomic_DNA"/>
</dbReference>
<dbReference type="Pfam" id="PF07596">
    <property type="entry name" value="SBP_bac_10"/>
    <property type="match status" value="1"/>
</dbReference>
<dbReference type="KEGG" id="llh:I41_03400"/>
<evidence type="ECO:0000313" key="3">
    <source>
        <dbReference type="Proteomes" id="UP000317909"/>
    </source>
</evidence>
<dbReference type="Gene3D" id="3.30.700.10">
    <property type="entry name" value="Glycoprotein, Type 4 Pilin"/>
    <property type="match status" value="1"/>
</dbReference>